<keyword evidence="9" id="KW-0406">Ion transport</keyword>
<evidence type="ECO:0000256" key="10">
    <source>
        <dbReference type="ARBA" id="ARBA00023136"/>
    </source>
</evidence>
<comment type="subcellular location">
    <subcellularLocation>
        <location evidence="1">Membrane</location>
        <topology evidence="1">Multi-pass membrane protein</topology>
    </subcellularLocation>
</comment>
<evidence type="ECO:0000256" key="12">
    <source>
        <dbReference type="ARBA" id="ARBA00034430"/>
    </source>
</evidence>
<dbReference type="OrthoDB" id="7626281at2"/>
<keyword evidence="8 13" id="KW-1133">Transmembrane helix</keyword>
<proteinExistence type="inferred from homology"/>
<keyword evidence="7" id="KW-0630">Potassium</keyword>
<keyword evidence="10 13" id="KW-0472">Membrane</keyword>
<sequence length="196" mass="22564">MNKARVEAFTDAVVAIIMTIMVLEFKTPESPEWTAILDEGPYLFAFGVSFVFVAVAWYNHHYMFSLAERISKRVYWLNIAWLFAMSLLPVATAWAGRYLQARGPEYFYLLVFFLWSKTYLYLSVAIANDLDATNTEKAARLRQMPIFRFLRGWRLPAETAAVAVIVYFYPPSCLLITLSELVYMAIHTTPDSDRVS</sequence>
<reference evidence="14 15" key="1">
    <citation type="journal article" date="2015" name="Genome Announc.">
        <title>Expanding the biotechnology potential of lactobacilli through comparative genomics of 213 strains and associated genera.</title>
        <authorList>
            <person name="Sun Z."/>
            <person name="Harris H.M."/>
            <person name="McCann A."/>
            <person name="Guo C."/>
            <person name="Argimon S."/>
            <person name="Zhang W."/>
            <person name="Yang X."/>
            <person name="Jeffery I.B."/>
            <person name="Cooney J.C."/>
            <person name="Kagawa T.F."/>
            <person name="Liu W."/>
            <person name="Song Y."/>
            <person name="Salvetti E."/>
            <person name="Wrobel A."/>
            <person name="Rasinkangas P."/>
            <person name="Parkhill J."/>
            <person name="Rea M.C."/>
            <person name="O'Sullivan O."/>
            <person name="Ritari J."/>
            <person name="Douillard F.P."/>
            <person name="Paul Ross R."/>
            <person name="Yang R."/>
            <person name="Briner A.E."/>
            <person name="Felis G.E."/>
            <person name="de Vos W.M."/>
            <person name="Barrangou R."/>
            <person name="Klaenhammer T.R."/>
            <person name="Caufield P.W."/>
            <person name="Cui Y."/>
            <person name="Zhang H."/>
            <person name="O'Toole P.W."/>
        </authorList>
    </citation>
    <scope>NUCLEOTIDE SEQUENCE [LARGE SCALE GENOMIC DNA]</scope>
    <source>
        <strain evidence="14 15">DSM 16991</strain>
    </source>
</reference>
<evidence type="ECO:0000313" key="15">
    <source>
        <dbReference type="Proteomes" id="UP000050949"/>
    </source>
</evidence>
<evidence type="ECO:0000313" key="14">
    <source>
        <dbReference type="EMBL" id="KRM28585.1"/>
    </source>
</evidence>
<dbReference type="RefSeq" id="WP_027829343.1">
    <property type="nucleotide sequence ID" value="NZ_AUEH01000054.1"/>
</dbReference>
<feature type="transmembrane region" description="Helical" evidence="13">
    <location>
        <begin position="43"/>
        <end position="62"/>
    </location>
</feature>
<evidence type="ECO:0000256" key="4">
    <source>
        <dbReference type="ARBA" id="ARBA00022538"/>
    </source>
</evidence>
<keyword evidence="11" id="KW-0407">Ion channel</keyword>
<keyword evidence="4" id="KW-0633">Potassium transport</keyword>
<feature type="transmembrane region" description="Helical" evidence="13">
    <location>
        <begin position="74"/>
        <end position="94"/>
    </location>
</feature>
<comment type="catalytic activity">
    <reaction evidence="12">
        <text>K(+)(in) = K(+)(out)</text>
        <dbReference type="Rhea" id="RHEA:29463"/>
        <dbReference type="ChEBI" id="CHEBI:29103"/>
    </reaction>
</comment>
<dbReference type="eggNOG" id="COG3548">
    <property type="taxonomic scope" value="Bacteria"/>
</dbReference>
<evidence type="ECO:0000256" key="13">
    <source>
        <dbReference type="SAM" id="Phobius"/>
    </source>
</evidence>
<evidence type="ECO:0000256" key="3">
    <source>
        <dbReference type="ARBA" id="ARBA00022448"/>
    </source>
</evidence>
<accession>A0A0R1XLG5</accession>
<keyword evidence="5 13" id="KW-0812">Transmembrane</keyword>
<feature type="transmembrane region" description="Helical" evidence="13">
    <location>
        <begin position="106"/>
        <end position="128"/>
    </location>
</feature>
<evidence type="ECO:0000256" key="9">
    <source>
        <dbReference type="ARBA" id="ARBA00023065"/>
    </source>
</evidence>
<evidence type="ECO:0000256" key="11">
    <source>
        <dbReference type="ARBA" id="ARBA00023303"/>
    </source>
</evidence>
<gene>
    <name evidence="14" type="ORF">FC91_GL001745</name>
</gene>
<comment type="similarity">
    <text evidence="2">Belongs to the TMEM175 family.</text>
</comment>
<dbReference type="EMBL" id="AZFW01000031">
    <property type="protein sequence ID" value="KRM28585.1"/>
    <property type="molecule type" value="Genomic_DNA"/>
</dbReference>
<evidence type="ECO:0000256" key="5">
    <source>
        <dbReference type="ARBA" id="ARBA00022692"/>
    </source>
</evidence>
<protein>
    <submittedName>
        <fullName evidence="14">Integral membrane protein</fullName>
    </submittedName>
</protein>
<evidence type="ECO:0000256" key="1">
    <source>
        <dbReference type="ARBA" id="ARBA00004141"/>
    </source>
</evidence>
<dbReference type="PATRIC" id="fig|1122147.4.peg.1804"/>
<dbReference type="InterPro" id="IPR010617">
    <property type="entry name" value="TMEM175-like"/>
</dbReference>
<evidence type="ECO:0000256" key="6">
    <source>
        <dbReference type="ARBA" id="ARBA00022826"/>
    </source>
</evidence>
<dbReference type="GO" id="GO:0016020">
    <property type="term" value="C:membrane"/>
    <property type="evidence" value="ECO:0007669"/>
    <property type="project" value="UniProtKB-SubCell"/>
</dbReference>
<dbReference type="GO" id="GO:0005267">
    <property type="term" value="F:potassium channel activity"/>
    <property type="evidence" value="ECO:0007669"/>
    <property type="project" value="UniProtKB-KW"/>
</dbReference>
<name>A0A0R1XLG5_9LACO</name>
<keyword evidence="3" id="KW-0813">Transport</keyword>
<dbReference type="Proteomes" id="UP000050949">
    <property type="component" value="Unassembled WGS sequence"/>
</dbReference>
<feature type="transmembrane region" description="Helical" evidence="13">
    <location>
        <begin position="7"/>
        <end position="23"/>
    </location>
</feature>
<organism evidence="14 15">
    <name type="scientific">Schleiferilactobacillus harbinensis DSM 16991</name>
    <dbReference type="NCBI Taxonomy" id="1122147"/>
    <lineage>
        <taxon>Bacteria</taxon>
        <taxon>Bacillati</taxon>
        <taxon>Bacillota</taxon>
        <taxon>Bacilli</taxon>
        <taxon>Lactobacillales</taxon>
        <taxon>Lactobacillaceae</taxon>
        <taxon>Schleiferilactobacillus</taxon>
    </lineage>
</organism>
<keyword evidence="6" id="KW-0631">Potassium channel</keyword>
<comment type="caution">
    <text evidence="14">The sequence shown here is derived from an EMBL/GenBank/DDBJ whole genome shotgun (WGS) entry which is preliminary data.</text>
</comment>
<evidence type="ECO:0000256" key="2">
    <source>
        <dbReference type="ARBA" id="ARBA00006920"/>
    </source>
</evidence>
<evidence type="ECO:0000256" key="8">
    <source>
        <dbReference type="ARBA" id="ARBA00022989"/>
    </source>
</evidence>
<dbReference type="AlphaFoldDB" id="A0A0R1XLG5"/>
<evidence type="ECO:0000256" key="7">
    <source>
        <dbReference type="ARBA" id="ARBA00022958"/>
    </source>
</evidence>
<dbReference type="GO" id="GO:0015252">
    <property type="term" value="F:proton channel activity"/>
    <property type="evidence" value="ECO:0007669"/>
    <property type="project" value="InterPro"/>
</dbReference>
<dbReference type="Pfam" id="PF06736">
    <property type="entry name" value="TMEM175"/>
    <property type="match status" value="1"/>
</dbReference>